<evidence type="ECO:0000313" key="1">
    <source>
        <dbReference type="EMBL" id="AZB18811.1"/>
    </source>
</evidence>
<proteinExistence type="predicted"/>
<gene>
    <name evidence="1" type="ORF">EG352_13985</name>
</gene>
<evidence type="ECO:0000313" key="2">
    <source>
        <dbReference type="Proteomes" id="UP000269015"/>
    </source>
</evidence>
<dbReference type="Proteomes" id="UP000269015">
    <property type="component" value="Chromosome"/>
</dbReference>
<organism evidence="1 2">
    <name type="scientific">Chryseobacterium indologenes</name>
    <name type="common">Flavobacterium indologenes</name>
    <dbReference type="NCBI Taxonomy" id="253"/>
    <lineage>
        <taxon>Bacteria</taxon>
        <taxon>Pseudomonadati</taxon>
        <taxon>Bacteroidota</taxon>
        <taxon>Flavobacteriia</taxon>
        <taxon>Flavobacteriales</taxon>
        <taxon>Weeksellaceae</taxon>
        <taxon>Chryseobacterium group</taxon>
        <taxon>Chryseobacterium</taxon>
    </lineage>
</organism>
<protein>
    <submittedName>
        <fullName evidence="1">Uncharacterized protein</fullName>
    </submittedName>
</protein>
<reference evidence="1 2" key="1">
    <citation type="submission" date="2018-11" db="EMBL/GenBank/DDBJ databases">
        <title>Proposal to divide the Flavobacteriaceae and reorganize its genera based on Amino Acid Identity values calculated from whole genome sequences.</title>
        <authorList>
            <person name="Nicholson A.C."/>
            <person name="Gulvik C.A."/>
            <person name="Whitney A.M."/>
            <person name="Humrighouse B.W."/>
            <person name="Bell M."/>
            <person name="Holmes B."/>
            <person name="Steigerwalt A.G."/>
            <person name="Villarma A."/>
            <person name="Sheth M."/>
            <person name="Batra D."/>
            <person name="Pryor J."/>
            <person name="Bernardet J.-F."/>
            <person name="Hugo C."/>
            <person name="Kampfer P."/>
            <person name="Newman J."/>
            <person name="McQuiston J.R."/>
        </authorList>
    </citation>
    <scope>NUCLEOTIDE SEQUENCE [LARGE SCALE GENOMIC DNA]</scope>
    <source>
        <strain evidence="1 2">H5559</strain>
    </source>
</reference>
<dbReference type="RefSeq" id="WP_061085412.1">
    <property type="nucleotide sequence ID" value="NZ_CP033930.1"/>
</dbReference>
<dbReference type="EMBL" id="CP033930">
    <property type="protein sequence ID" value="AZB18811.1"/>
    <property type="molecule type" value="Genomic_DNA"/>
</dbReference>
<accession>A0AAD0YXV0</accession>
<name>A0AAD0YXV0_CHRID</name>
<sequence length="204" mass="23156">MFNGTVSGGLGSVLGGGNFWMGAGQGLIVTAFNFLAHKEITTVEENKTDGDCPTCPKNAKNWQTYTEDYSIFDKKFWTWDNLSNGQKSYYYFNGEWNEITPAMGDVPLGPAGTGKGISKIIKAIHGNSLKSLKPTWGYKLFTLDGKFLKNGITSKPLPEMRYTKAFMKDKVMKETKLFKNRLEAWKWEFKQNQIKRGPWNKNMH</sequence>
<dbReference type="AlphaFoldDB" id="A0AAD0YXV0"/>